<proteinExistence type="predicted"/>
<reference evidence="1" key="1">
    <citation type="submission" date="2022-08" db="EMBL/GenBank/DDBJ databases">
        <title>Novel Bdellovibrio Species Isolated from Svalbard: Designation Bdellovibrio svalbardensis.</title>
        <authorList>
            <person name="Mitchell R.J."/>
            <person name="Choi S.Y."/>
        </authorList>
    </citation>
    <scope>NUCLEOTIDE SEQUENCE</scope>
    <source>
        <strain evidence="1">PAP01</strain>
    </source>
</reference>
<comment type="caution">
    <text evidence="1">The sequence shown here is derived from an EMBL/GenBank/DDBJ whole genome shotgun (WGS) entry which is preliminary data.</text>
</comment>
<evidence type="ECO:0000313" key="1">
    <source>
        <dbReference type="EMBL" id="MDG0816855.1"/>
    </source>
</evidence>
<dbReference type="RefSeq" id="WP_277578333.1">
    <property type="nucleotide sequence ID" value="NZ_JANRMI010000003.1"/>
</dbReference>
<organism evidence="1 2">
    <name type="scientific">Bdellovibrio svalbardensis</name>
    <dbReference type="NCBI Taxonomy" id="2972972"/>
    <lineage>
        <taxon>Bacteria</taxon>
        <taxon>Pseudomonadati</taxon>
        <taxon>Bdellovibrionota</taxon>
        <taxon>Bdellovibrionia</taxon>
        <taxon>Bdellovibrionales</taxon>
        <taxon>Pseudobdellovibrionaceae</taxon>
        <taxon>Bdellovibrio</taxon>
    </lineage>
</organism>
<sequence length="222" mass="25103">MVIARSVLKSLAKLLGVLLLAVLCFAFITTTAVSYWTVTTLISISSDQDVDHNLKEVTRIGQKYILELRQFEGLLSDINKTKMPPICSTLCNGAFLDQERFSNERAAYLHSFFKNQKAAALQDPSFRIKVEELTFLSKAFPKSLRALITDILESPESKSHPWALTFRFEGVMLSELSGIKAHLMQLKVDSHKLDVFKDLMKSCQGGAPRKKLMEECRKEFPN</sequence>
<protein>
    <submittedName>
        <fullName evidence="1">Uncharacterized protein</fullName>
    </submittedName>
</protein>
<dbReference type="EMBL" id="JANRMI010000003">
    <property type="protein sequence ID" value="MDG0816855.1"/>
    <property type="molecule type" value="Genomic_DNA"/>
</dbReference>
<name>A0ABT6DJ47_9BACT</name>
<keyword evidence="2" id="KW-1185">Reference proteome</keyword>
<accession>A0ABT6DJ47</accession>
<dbReference type="Proteomes" id="UP001152321">
    <property type="component" value="Unassembled WGS sequence"/>
</dbReference>
<gene>
    <name evidence="1" type="ORF">NWE73_10795</name>
</gene>
<evidence type="ECO:0000313" key="2">
    <source>
        <dbReference type="Proteomes" id="UP001152321"/>
    </source>
</evidence>